<dbReference type="RefSeq" id="WP_002564025.1">
    <property type="nucleotide sequence ID" value="NZ_KB822533.1"/>
</dbReference>
<dbReference type="AlphaFoldDB" id="N2BPW0"/>
<gene>
    <name evidence="3" type="ORF">HMPREF1091_01280</name>
</gene>
<evidence type="ECO:0000259" key="1">
    <source>
        <dbReference type="Pfam" id="PF08874"/>
    </source>
</evidence>
<dbReference type="Pfam" id="PF08874">
    <property type="entry name" value="DUF1835"/>
    <property type="match status" value="1"/>
</dbReference>
<proteinExistence type="predicted"/>
<feature type="domain" description="DUF1835" evidence="1">
    <location>
        <begin position="3"/>
        <end position="100"/>
    </location>
</feature>
<evidence type="ECO:0000313" key="4">
    <source>
        <dbReference type="Proteomes" id="UP000012651"/>
    </source>
</evidence>
<dbReference type="OrthoDB" id="1654031at2"/>
<dbReference type="Proteomes" id="UP000012651">
    <property type="component" value="Unassembled WGS sequence"/>
</dbReference>
<organism evidence="3 4">
    <name type="scientific">Atopobium minutum 10063974</name>
    <dbReference type="NCBI Taxonomy" id="997872"/>
    <lineage>
        <taxon>Bacteria</taxon>
        <taxon>Bacillati</taxon>
        <taxon>Actinomycetota</taxon>
        <taxon>Coriobacteriia</taxon>
        <taxon>Coriobacteriales</taxon>
        <taxon>Atopobiaceae</taxon>
        <taxon>Atopobium</taxon>
    </lineage>
</organism>
<dbReference type="EMBL" id="AGXC01000002">
    <property type="protein sequence ID" value="EMZ42306.1"/>
    <property type="molecule type" value="Genomic_DNA"/>
</dbReference>
<keyword evidence="4" id="KW-1185">Reference proteome</keyword>
<dbReference type="InterPro" id="IPR022123">
    <property type="entry name" value="DUF3658"/>
</dbReference>
<dbReference type="HOGENOM" id="CLU_1114061_0_0_11"/>
<feature type="domain" description="DUF3658" evidence="2">
    <location>
        <begin position="144"/>
        <end position="247"/>
    </location>
</feature>
<sequence length="249" mass="28185">MLVDVCFDSTSESTLKLAAREDYSLGEIAVFPDSVCFGAINTMTPKERKSELLRLGYSIDQDFEQRYKAFLTIVAQAEALRVWMLPYPYAALGLLYISSLVDPQTKLQGIKGIELVTPSILWLDDKHVNTAFLTELIDAGFDLDQKTCAQQWQKLVKENAPLRLAPNGVPISCNEDVLDEDIIAFCKAYDAANPYKSMSEEEKQQYLLPNIAWRLMESLSQKTGGMLNPDFYQFRITKLMQKGIITFKV</sequence>
<dbReference type="PATRIC" id="fig|997872.3.peg.1286"/>
<comment type="caution">
    <text evidence="3">The sequence shown here is derived from an EMBL/GenBank/DDBJ whole genome shotgun (WGS) entry which is preliminary data.</text>
</comment>
<protein>
    <submittedName>
        <fullName evidence="3">Uncharacterized protein</fullName>
    </submittedName>
</protein>
<dbReference type="InterPro" id="IPR014973">
    <property type="entry name" value="DUF1835"/>
</dbReference>
<name>N2BPW0_9ACTN</name>
<evidence type="ECO:0000313" key="3">
    <source>
        <dbReference type="EMBL" id="EMZ42306.1"/>
    </source>
</evidence>
<dbReference type="Pfam" id="PF12395">
    <property type="entry name" value="DUF3658"/>
    <property type="match status" value="1"/>
</dbReference>
<accession>N2BPW0</accession>
<evidence type="ECO:0000259" key="2">
    <source>
        <dbReference type="Pfam" id="PF12395"/>
    </source>
</evidence>
<reference evidence="3 4" key="1">
    <citation type="submission" date="2013-03" db="EMBL/GenBank/DDBJ databases">
        <title>The Genome Sequence of Atopobium minutum 10063974.</title>
        <authorList>
            <consortium name="The Broad Institute Genome Sequencing Platform"/>
            <person name="Earl A."/>
            <person name="Ward D."/>
            <person name="Feldgarden M."/>
            <person name="Gevers D."/>
            <person name="Lambert T."/>
            <person name="Marvaud J.-C."/>
            <person name="Courvalin P."/>
            <person name="Walker B."/>
            <person name="Young S.K."/>
            <person name="Zeng Q."/>
            <person name="Gargeya S."/>
            <person name="Fitzgerald M."/>
            <person name="Haas B."/>
            <person name="Abouelleil A."/>
            <person name="Alvarado L."/>
            <person name="Arachchi H.M."/>
            <person name="Berlin A.M."/>
            <person name="Chapman S.B."/>
            <person name="Dewar J."/>
            <person name="Goldberg J."/>
            <person name="Griggs A."/>
            <person name="Gujja S."/>
            <person name="Hansen M."/>
            <person name="Howarth C."/>
            <person name="Imamovic A."/>
            <person name="Larimer J."/>
            <person name="McCowan C."/>
            <person name="Murphy C."/>
            <person name="Neiman D."/>
            <person name="Pearson M."/>
            <person name="Priest M."/>
            <person name="Roberts A."/>
            <person name="Saif S."/>
            <person name="Shea T."/>
            <person name="Sisk P."/>
            <person name="Sykes S."/>
            <person name="Wortman J."/>
            <person name="Nusbaum C."/>
            <person name="Birren B."/>
        </authorList>
    </citation>
    <scope>NUCLEOTIDE SEQUENCE [LARGE SCALE GENOMIC DNA]</scope>
    <source>
        <strain evidence="3 4">10063974</strain>
    </source>
</reference>